<reference evidence="1 2" key="1">
    <citation type="submission" date="2024-04" db="EMBL/GenBank/DDBJ databases">
        <authorList>
            <person name="Rising A."/>
            <person name="Reimegard J."/>
            <person name="Sonavane S."/>
            <person name="Akerstrom W."/>
            <person name="Nylinder S."/>
            <person name="Hedman E."/>
            <person name="Kallberg Y."/>
        </authorList>
    </citation>
    <scope>NUCLEOTIDE SEQUENCE [LARGE SCALE GENOMIC DNA]</scope>
</reference>
<evidence type="ECO:0000313" key="2">
    <source>
        <dbReference type="Proteomes" id="UP001497382"/>
    </source>
</evidence>
<proteinExistence type="predicted"/>
<organism evidence="1 2">
    <name type="scientific">Larinioides sclopetarius</name>
    <dbReference type="NCBI Taxonomy" id="280406"/>
    <lineage>
        <taxon>Eukaryota</taxon>
        <taxon>Metazoa</taxon>
        <taxon>Ecdysozoa</taxon>
        <taxon>Arthropoda</taxon>
        <taxon>Chelicerata</taxon>
        <taxon>Arachnida</taxon>
        <taxon>Araneae</taxon>
        <taxon>Araneomorphae</taxon>
        <taxon>Entelegynae</taxon>
        <taxon>Araneoidea</taxon>
        <taxon>Araneidae</taxon>
        <taxon>Larinioides</taxon>
    </lineage>
</organism>
<dbReference type="Proteomes" id="UP001497382">
    <property type="component" value="Unassembled WGS sequence"/>
</dbReference>
<sequence length="100" mass="11021">MQLLSVTTLPAFPDGKYTCCIKRGKCFLYASKLIPKVLLKVKLCFVCGLGLKDAIGCCAKRTTFELPKVFPQSGVRAAWLVCALVVSLCRKLRYISLMAT</sequence>
<evidence type="ECO:0000313" key="1">
    <source>
        <dbReference type="EMBL" id="CAL1278573.1"/>
    </source>
</evidence>
<accession>A0AAV2A3Q0</accession>
<protein>
    <submittedName>
        <fullName evidence="1">Uncharacterized protein</fullName>
    </submittedName>
</protein>
<dbReference type="AlphaFoldDB" id="A0AAV2A3Q0"/>
<keyword evidence="2" id="KW-1185">Reference proteome</keyword>
<name>A0AAV2A3Q0_9ARAC</name>
<dbReference type="EMBL" id="CAXIEN010000113">
    <property type="protein sequence ID" value="CAL1278573.1"/>
    <property type="molecule type" value="Genomic_DNA"/>
</dbReference>
<comment type="caution">
    <text evidence="1">The sequence shown here is derived from an EMBL/GenBank/DDBJ whole genome shotgun (WGS) entry which is preliminary data.</text>
</comment>
<gene>
    <name evidence="1" type="ORF">LARSCL_LOCUS9863</name>
</gene>